<dbReference type="Proteomes" id="UP000006562">
    <property type="component" value="Chromosome"/>
</dbReference>
<proteinExistence type="predicted"/>
<evidence type="ECO:0000259" key="2">
    <source>
        <dbReference type="PROSITE" id="PS50234"/>
    </source>
</evidence>
<dbReference type="InterPro" id="IPR002035">
    <property type="entry name" value="VWF_A"/>
</dbReference>
<feature type="signal peptide" evidence="1">
    <location>
        <begin position="1"/>
        <end position="26"/>
    </location>
</feature>
<gene>
    <name evidence="3" type="primary">ywmD</name>
    <name evidence="3" type="ordered locus">BAMF_3510</name>
</gene>
<dbReference type="SUPFAM" id="SSF53300">
    <property type="entry name" value="vWA-like"/>
    <property type="match status" value="1"/>
</dbReference>
<evidence type="ECO:0000313" key="4">
    <source>
        <dbReference type="Proteomes" id="UP000006562"/>
    </source>
</evidence>
<evidence type="ECO:0000256" key="1">
    <source>
        <dbReference type="SAM" id="SignalP"/>
    </source>
</evidence>
<protein>
    <submittedName>
        <fullName evidence="3">Exported protein</fullName>
    </submittedName>
</protein>
<dbReference type="SMART" id="SM00327">
    <property type="entry name" value="VWA"/>
    <property type="match status" value="1"/>
</dbReference>
<dbReference type="PROSITE" id="PS50234">
    <property type="entry name" value="VWFA"/>
    <property type="match status" value="1"/>
</dbReference>
<dbReference type="EMBL" id="FN597644">
    <property type="protein sequence ID" value="CBI44636.1"/>
    <property type="molecule type" value="Genomic_DNA"/>
</dbReference>
<dbReference type="KEGG" id="bao:BAMF_3510"/>
<dbReference type="InterPro" id="IPR036465">
    <property type="entry name" value="vWFA_dom_sf"/>
</dbReference>
<reference evidence="4" key="2">
    <citation type="journal article" date="2011" name="J. Biotechnol.">
        <title>Genome sequence of B. amyloliquefaciens type strain DSM7(T) reveals differences to plant-associated B. amyloliquefaciens FZB42.</title>
        <authorList>
            <person name="Ruckert C."/>
            <person name="Blom J."/>
            <person name="Chen X."/>
            <person name="Reva O."/>
            <person name="Borriss R."/>
        </authorList>
    </citation>
    <scope>NUCLEOTIDE SEQUENCE [LARGE SCALE GENOMIC DNA]</scope>
    <source>
        <strain evidence="4">DSM 7</strain>
    </source>
</reference>
<sequence>MKEMKKMFTAGIVGLLTLSLGSPVFAAEKKHEETNVAVLFDASGSMIQKTGGERKIDVAKDSVTSFAKVLPEDTNLMLRVFGHKGNNKNSGKAVSCNATETLYGLQPYAVTPFEQSLSQIKPTGWTPIAKALSDTREEFERAGAKGKNVVYLITDGEETCGGNPQAEIQKLRKANVNTIVNIIGFNFGMKGSESLEKAAEAGGGTYVSADSAAEFKQAWEDAAKDLAKE</sequence>
<dbReference type="Pfam" id="PF00092">
    <property type="entry name" value="VWA"/>
    <property type="match status" value="1"/>
</dbReference>
<dbReference type="Gene3D" id="3.40.50.410">
    <property type="entry name" value="von Willebrand factor, type A domain"/>
    <property type="match status" value="1"/>
</dbReference>
<organism evidence="3 4">
    <name type="scientific">Bacillus amyloliquefaciens (strain ATCC 23350 / DSM 7 / BCRC 11601 / CCUG 28519 / NBRC 15535 / NRRL B-14393 / F)</name>
    <dbReference type="NCBI Taxonomy" id="692420"/>
    <lineage>
        <taxon>Bacteria</taxon>
        <taxon>Bacillati</taxon>
        <taxon>Bacillota</taxon>
        <taxon>Bacilli</taxon>
        <taxon>Bacillales</taxon>
        <taxon>Bacillaceae</taxon>
        <taxon>Bacillus</taxon>
        <taxon>Bacillus amyloliquefaciens group</taxon>
    </lineage>
</organism>
<dbReference type="AlphaFoldDB" id="A0A9P1JKY3"/>
<feature type="chain" id="PRO_5040398093" evidence="1">
    <location>
        <begin position="27"/>
        <end position="229"/>
    </location>
</feature>
<evidence type="ECO:0000313" key="3">
    <source>
        <dbReference type="EMBL" id="CBI44636.1"/>
    </source>
</evidence>
<keyword evidence="1" id="KW-0732">Signal</keyword>
<reference evidence="3 4" key="1">
    <citation type="journal article" date="2011" name="Int. J. Syst. Evol. Microbiol.">
        <title>Relationship of Bacillus amyloliquefaciens clades associated with strains DSM 7T and FZB42T: a proposal for Bacillus amyloliquefaciens subsp. amyloliquefaciens subsp. nov. and Bacillus amyloliquefaciens subsp. plantarum subsp. nov. based on complete genome sequence comparisons.</title>
        <authorList>
            <person name="Borriss R."/>
            <person name="Chen X.H."/>
            <person name="Rueckert C."/>
            <person name="Blom J."/>
            <person name="Becker A."/>
            <person name="Baumgarth B."/>
            <person name="Fan B."/>
            <person name="Pukall R."/>
            <person name="Schumann P."/>
            <person name="Sproer C."/>
            <person name="Junge H."/>
            <person name="Vater J."/>
            <person name="Puhler A."/>
            <person name="Klenk H.P."/>
        </authorList>
    </citation>
    <scope>NUCLEOTIDE SEQUENCE [LARGE SCALE GENOMIC DNA]</scope>
    <source>
        <strain evidence="4">DSM 7</strain>
    </source>
</reference>
<name>A0A9P1JKY3_BACAS</name>
<feature type="domain" description="VWFA" evidence="2">
    <location>
        <begin position="35"/>
        <end position="226"/>
    </location>
</feature>
<keyword evidence="4" id="KW-1185">Reference proteome</keyword>
<accession>A0A9P1JKY3</accession>